<accession>A0ABT9NTT4</accession>
<comment type="similarity">
    <text evidence="8">Belongs to the ATPase delta chain family.</text>
</comment>
<keyword evidence="3 8" id="KW-0375">Hydrogen ion transport</keyword>
<dbReference type="InterPro" id="IPR000711">
    <property type="entry name" value="ATPase_OSCP/dsu"/>
</dbReference>
<comment type="subcellular location">
    <subcellularLocation>
        <location evidence="8">Cell membrane</location>
        <topology evidence="8">Peripheral membrane protein</topology>
    </subcellularLocation>
    <subcellularLocation>
        <location evidence="1">Membrane</location>
    </subcellularLocation>
</comment>
<dbReference type="InterPro" id="IPR020781">
    <property type="entry name" value="ATPase_OSCP/d_CS"/>
</dbReference>
<dbReference type="InterPro" id="IPR026015">
    <property type="entry name" value="ATP_synth_OSCP/delta_N_sf"/>
</dbReference>
<evidence type="ECO:0000256" key="3">
    <source>
        <dbReference type="ARBA" id="ARBA00022781"/>
    </source>
</evidence>
<dbReference type="NCBIfam" id="NF009967">
    <property type="entry name" value="PRK13430.1"/>
    <property type="match status" value="1"/>
</dbReference>
<keyword evidence="6 8" id="KW-0139">CF(1)</keyword>
<dbReference type="PANTHER" id="PTHR11910">
    <property type="entry name" value="ATP SYNTHASE DELTA CHAIN"/>
    <property type="match status" value="1"/>
</dbReference>
<proteinExistence type="inferred from homology"/>
<evidence type="ECO:0000313" key="9">
    <source>
        <dbReference type="EMBL" id="MDP9823837.1"/>
    </source>
</evidence>
<dbReference type="HAMAP" id="MF_01416">
    <property type="entry name" value="ATP_synth_delta_bact"/>
    <property type="match status" value="1"/>
</dbReference>
<evidence type="ECO:0000256" key="5">
    <source>
        <dbReference type="ARBA" id="ARBA00023136"/>
    </source>
</evidence>
<comment type="function">
    <text evidence="8">This protein is part of the stalk that links CF(0) to CF(1). It either transmits conformational changes from CF(0) to CF(1) or is implicated in proton conduction.</text>
</comment>
<dbReference type="Proteomes" id="UP001240447">
    <property type="component" value="Unassembled WGS sequence"/>
</dbReference>
<name>A0ABT9NTT4_9ACTN</name>
<comment type="caution">
    <text evidence="9">The sequence shown here is derived from an EMBL/GenBank/DDBJ whole genome shotgun (WGS) entry which is preliminary data.</text>
</comment>
<dbReference type="Gene3D" id="1.10.520.20">
    <property type="entry name" value="N-terminal domain of the delta subunit of the F1F0-ATP synthase"/>
    <property type="match status" value="1"/>
</dbReference>
<keyword evidence="10" id="KW-1185">Reference proteome</keyword>
<keyword evidence="7 8" id="KW-0066">ATP synthesis</keyword>
<dbReference type="RefSeq" id="WP_068123026.1">
    <property type="nucleotide sequence ID" value="NZ_CCXJ01000620.1"/>
</dbReference>
<dbReference type="NCBIfam" id="TIGR01145">
    <property type="entry name" value="ATP_synt_delta"/>
    <property type="match status" value="1"/>
</dbReference>
<evidence type="ECO:0000256" key="7">
    <source>
        <dbReference type="ARBA" id="ARBA00023310"/>
    </source>
</evidence>
<dbReference type="SUPFAM" id="SSF47928">
    <property type="entry name" value="N-terminal domain of the delta subunit of the F1F0-ATP synthase"/>
    <property type="match status" value="1"/>
</dbReference>
<reference evidence="9 10" key="1">
    <citation type="submission" date="2023-07" db="EMBL/GenBank/DDBJ databases">
        <title>Sequencing the genomes of 1000 actinobacteria strains.</title>
        <authorList>
            <person name="Klenk H.-P."/>
        </authorList>
    </citation>
    <scope>NUCLEOTIDE SEQUENCE [LARGE SCALE GENOMIC DNA]</scope>
    <source>
        <strain evidence="9 10">GD13</strain>
    </source>
</reference>
<keyword evidence="4 8" id="KW-0406">Ion transport</keyword>
<keyword evidence="2 8" id="KW-0813">Transport</keyword>
<dbReference type="EMBL" id="JAUSQM010000001">
    <property type="protein sequence ID" value="MDP9823837.1"/>
    <property type="molecule type" value="Genomic_DNA"/>
</dbReference>
<keyword evidence="8" id="KW-1003">Cell membrane</keyword>
<evidence type="ECO:0000256" key="6">
    <source>
        <dbReference type="ARBA" id="ARBA00023196"/>
    </source>
</evidence>
<gene>
    <name evidence="8" type="primary">atpH</name>
    <name evidence="9" type="ORF">J2S59_003646</name>
</gene>
<evidence type="ECO:0000313" key="10">
    <source>
        <dbReference type="Proteomes" id="UP001240447"/>
    </source>
</evidence>
<evidence type="ECO:0000256" key="2">
    <source>
        <dbReference type="ARBA" id="ARBA00022448"/>
    </source>
</evidence>
<comment type="function">
    <text evidence="8">F(1)F(0) ATP synthase produces ATP from ADP in the presence of a proton or sodium gradient. F-type ATPases consist of two structural domains, F(1) containing the extramembraneous catalytic core and F(0) containing the membrane proton channel, linked together by a central stalk and a peripheral stalk. During catalysis, ATP synthesis in the catalytic domain of F(1) is coupled via a rotary mechanism of the central stalk subunits to proton translocation.</text>
</comment>
<dbReference type="Pfam" id="PF00213">
    <property type="entry name" value="OSCP"/>
    <property type="match status" value="1"/>
</dbReference>
<protein>
    <recommendedName>
        <fullName evidence="8">ATP synthase subunit delta</fullName>
    </recommendedName>
    <alternativeName>
        <fullName evidence="8">ATP synthase F(1) sector subunit delta</fullName>
    </alternativeName>
    <alternativeName>
        <fullName evidence="8">F-type ATPase subunit delta</fullName>
        <shortName evidence="8">F-ATPase subunit delta</shortName>
    </alternativeName>
</protein>
<dbReference type="PROSITE" id="PS00389">
    <property type="entry name" value="ATPASE_DELTA"/>
    <property type="match status" value="1"/>
</dbReference>
<organism evidence="9 10">
    <name type="scientific">Nocardioides massiliensis</name>
    <dbReference type="NCBI Taxonomy" id="1325935"/>
    <lineage>
        <taxon>Bacteria</taxon>
        <taxon>Bacillati</taxon>
        <taxon>Actinomycetota</taxon>
        <taxon>Actinomycetes</taxon>
        <taxon>Propionibacteriales</taxon>
        <taxon>Nocardioidaceae</taxon>
        <taxon>Nocardioides</taxon>
    </lineage>
</organism>
<evidence type="ECO:0000256" key="8">
    <source>
        <dbReference type="HAMAP-Rule" id="MF_01416"/>
    </source>
</evidence>
<evidence type="ECO:0000256" key="4">
    <source>
        <dbReference type="ARBA" id="ARBA00023065"/>
    </source>
</evidence>
<keyword evidence="5 8" id="KW-0472">Membrane</keyword>
<sequence length="267" mass="28457">MDFRGASAASFAAVRAELDSVAAQGDLARVADDLFTVAVMLRDEPALRRVATDVSLRPEAKQGLVEEILGSRVSAGALAVVKTAVAQRWTATRDLPNTLQRVSEIAVVLSTEDADRLAHEVFAAGEVVRSNPELRDVLSDPARSTADKTALVDQLFGAKVSPATSTLLKQALAGNYRTLNVALESYRQVVAEVNDRLVATVRVAKSLSEADQQRLTSALSGQYDRPVHLDVVVDPAVIGGLRVEIGHDVIDGTVAGRLDEARRQLAG</sequence>
<evidence type="ECO:0000256" key="1">
    <source>
        <dbReference type="ARBA" id="ARBA00004370"/>
    </source>
</evidence>
<dbReference type="PRINTS" id="PR00125">
    <property type="entry name" value="ATPASEDELTA"/>
</dbReference>